<feature type="region of interest" description="Disordered" evidence="1">
    <location>
        <begin position="20"/>
        <end position="82"/>
    </location>
</feature>
<feature type="compositionally biased region" description="Acidic residues" evidence="1">
    <location>
        <begin position="22"/>
        <end position="32"/>
    </location>
</feature>
<comment type="caution">
    <text evidence="3">The sequence shown here is derived from an EMBL/GenBank/DDBJ whole genome shotgun (WGS) entry which is preliminary data.</text>
</comment>
<organism evidence="3 4">
    <name type="scientific">Gracilibacillus halotolerans</name>
    <dbReference type="NCBI Taxonomy" id="74386"/>
    <lineage>
        <taxon>Bacteria</taxon>
        <taxon>Bacillati</taxon>
        <taxon>Bacillota</taxon>
        <taxon>Bacilli</taxon>
        <taxon>Bacillales</taxon>
        <taxon>Bacillaceae</taxon>
        <taxon>Gracilibacillus</taxon>
    </lineage>
</organism>
<proteinExistence type="predicted"/>
<feature type="compositionally biased region" description="Acidic residues" evidence="1">
    <location>
        <begin position="40"/>
        <end position="70"/>
    </location>
</feature>
<sequence>MKKLLWTLMLAGILVIAGCGGSEDEPAEEENTTDTVNETENNDNEAEESTEEVEEEPVEEVDTEQPEENSDTGGSGLDQASRDMPDLKLQVQKADEEAGITTENNEIYKQLVDVINADPKAGIPNDFSVYPHDLVQNEDGSTSVLFIGVNRLNRPIHNISFDLTLGDVEGNYIFDGQEVLLDENGVGVIQPHSAVPFLLGITEEDQDIFMSLTESNVEIRLDNAQVDYGE</sequence>
<reference evidence="3 4" key="1">
    <citation type="submission" date="2020-08" db="EMBL/GenBank/DDBJ databases">
        <title>Genomic Encyclopedia of Type Strains, Phase IV (KMG-IV): sequencing the most valuable type-strain genomes for metagenomic binning, comparative biology and taxonomic classification.</title>
        <authorList>
            <person name="Goeker M."/>
        </authorList>
    </citation>
    <scope>NUCLEOTIDE SEQUENCE [LARGE SCALE GENOMIC DNA]</scope>
    <source>
        <strain evidence="3 4">DSM 11805</strain>
    </source>
</reference>
<feature type="chain" id="PRO_5039710068" description="DUF4352 domain-containing protein" evidence="2">
    <location>
        <begin position="18"/>
        <end position="230"/>
    </location>
</feature>
<gene>
    <name evidence="3" type="ORF">GGQ92_001774</name>
</gene>
<evidence type="ECO:0008006" key="5">
    <source>
        <dbReference type="Google" id="ProtNLM"/>
    </source>
</evidence>
<feature type="signal peptide" evidence="2">
    <location>
        <begin position="1"/>
        <end position="17"/>
    </location>
</feature>
<dbReference type="Proteomes" id="UP000572212">
    <property type="component" value="Unassembled WGS sequence"/>
</dbReference>
<dbReference type="EMBL" id="JACHON010000006">
    <property type="protein sequence ID" value="MBB6512985.1"/>
    <property type="molecule type" value="Genomic_DNA"/>
</dbReference>
<evidence type="ECO:0000313" key="4">
    <source>
        <dbReference type="Proteomes" id="UP000572212"/>
    </source>
</evidence>
<evidence type="ECO:0000256" key="1">
    <source>
        <dbReference type="SAM" id="MobiDB-lite"/>
    </source>
</evidence>
<dbReference type="PROSITE" id="PS51257">
    <property type="entry name" value="PROKAR_LIPOPROTEIN"/>
    <property type="match status" value="1"/>
</dbReference>
<dbReference type="RefSeq" id="WP_184247288.1">
    <property type="nucleotide sequence ID" value="NZ_BAAACU010000042.1"/>
</dbReference>
<keyword evidence="2" id="KW-0732">Signal</keyword>
<evidence type="ECO:0000313" key="3">
    <source>
        <dbReference type="EMBL" id="MBB6512985.1"/>
    </source>
</evidence>
<protein>
    <recommendedName>
        <fullName evidence="5">DUF4352 domain-containing protein</fullName>
    </recommendedName>
</protein>
<accession>A0A841RP87</accession>
<dbReference type="AlphaFoldDB" id="A0A841RP87"/>
<name>A0A841RP87_9BACI</name>
<evidence type="ECO:0000256" key="2">
    <source>
        <dbReference type="SAM" id="SignalP"/>
    </source>
</evidence>
<keyword evidence="4" id="KW-1185">Reference proteome</keyword>